<dbReference type="PANTHER" id="PTHR47466:SF1">
    <property type="entry name" value="METALLOPROTEASE MEP1 (AFU_ORTHOLOGUE AFUA_1G07730)-RELATED"/>
    <property type="match status" value="1"/>
</dbReference>
<dbReference type="FunFam" id="2.60.40.10:FF:000270">
    <property type="entry name" value="Cell surface protein"/>
    <property type="match status" value="1"/>
</dbReference>
<evidence type="ECO:0000256" key="6">
    <source>
        <dbReference type="ARBA" id="ARBA00022833"/>
    </source>
</evidence>
<evidence type="ECO:0000256" key="10">
    <source>
        <dbReference type="SAM" id="SignalP"/>
    </source>
</evidence>
<dbReference type="InterPro" id="IPR008754">
    <property type="entry name" value="Peptidase_M43"/>
</dbReference>
<dbReference type="SUPFAM" id="SSF55486">
    <property type="entry name" value="Metalloproteases ('zincins'), catalytic domain"/>
    <property type="match status" value="2"/>
</dbReference>
<dbReference type="Gene3D" id="3.40.390.10">
    <property type="entry name" value="Collagenase (Catalytic Domain)"/>
    <property type="match status" value="1"/>
</dbReference>
<evidence type="ECO:0000259" key="11">
    <source>
        <dbReference type="PROSITE" id="PS50093"/>
    </source>
</evidence>
<comment type="caution">
    <text evidence="12">The sequence shown here is derived from an EMBL/GenBank/DDBJ whole genome shotgun (WGS) entry which is preliminary data.</text>
</comment>
<protein>
    <submittedName>
        <fullName evidence="12">PKD domain-containing protein</fullName>
    </submittedName>
</protein>
<dbReference type="Pfam" id="PF18911">
    <property type="entry name" value="PKD_4"/>
    <property type="match status" value="1"/>
</dbReference>
<gene>
    <name evidence="12" type="ORF">FRY74_07955</name>
</gene>
<feature type="signal peptide" evidence="10">
    <location>
        <begin position="1"/>
        <end position="22"/>
    </location>
</feature>
<dbReference type="NCBIfam" id="TIGR04183">
    <property type="entry name" value="Por_Secre_tail"/>
    <property type="match status" value="1"/>
</dbReference>
<name>A0A5C6RSD4_9FLAO</name>
<proteinExistence type="inferred from homology"/>
<evidence type="ECO:0000256" key="3">
    <source>
        <dbReference type="ARBA" id="ARBA00022723"/>
    </source>
</evidence>
<dbReference type="CDD" id="cd00146">
    <property type="entry name" value="PKD"/>
    <property type="match status" value="1"/>
</dbReference>
<keyword evidence="6" id="KW-0862">Zinc</keyword>
<dbReference type="SUPFAM" id="SSF49299">
    <property type="entry name" value="PKD domain"/>
    <property type="match status" value="1"/>
</dbReference>
<dbReference type="InterPro" id="IPR024079">
    <property type="entry name" value="MetalloPept_cat_dom_sf"/>
</dbReference>
<comment type="similarity">
    <text evidence="1">Belongs to the peptidase M43B family.</text>
</comment>
<dbReference type="AlphaFoldDB" id="A0A5C6RSD4"/>
<keyword evidence="8" id="KW-1015">Disulfide bond</keyword>
<dbReference type="GO" id="GO:0008237">
    <property type="term" value="F:metallopeptidase activity"/>
    <property type="evidence" value="ECO:0007669"/>
    <property type="project" value="UniProtKB-KW"/>
</dbReference>
<dbReference type="Gene3D" id="2.60.40.10">
    <property type="entry name" value="Immunoglobulins"/>
    <property type="match status" value="1"/>
</dbReference>
<evidence type="ECO:0000313" key="13">
    <source>
        <dbReference type="Proteomes" id="UP000321721"/>
    </source>
</evidence>
<keyword evidence="5" id="KW-0378">Hydrolase</keyword>
<keyword evidence="2" id="KW-0645">Protease</keyword>
<dbReference type="Pfam" id="PF05572">
    <property type="entry name" value="Peptidase_M43"/>
    <property type="match status" value="1"/>
</dbReference>
<evidence type="ECO:0000256" key="9">
    <source>
        <dbReference type="SAM" id="MobiDB-lite"/>
    </source>
</evidence>
<feature type="region of interest" description="Disordered" evidence="9">
    <location>
        <begin position="593"/>
        <end position="615"/>
    </location>
</feature>
<evidence type="ECO:0000256" key="5">
    <source>
        <dbReference type="ARBA" id="ARBA00022801"/>
    </source>
</evidence>
<dbReference type="Pfam" id="PF18962">
    <property type="entry name" value="Por_Secre_tail"/>
    <property type="match status" value="1"/>
</dbReference>
<accession>A0A5C6RSD4</accession>
<keyword evidence="4 10" id="KW-0732">Signal</keyword>
<evidence type="ECO:0000256" key="2">
    <source>
        <dbReference type="ARBA" id="ARBA00022670"/>
    </source>
</evidence>
<evidence type="ECO:0000313" key="12">
    <source>
        <dbReference type="EMBL" id="TXB65346.1"/>
    </source>
</evidence>
<evidence type="ECO:0000256" key="1">
    <source>
        <dbReference type="ARBA" id="ARBA00008721"/>
    </source>
</evidence>
<dbReference type="PROSITE" id="PS50093">
    <property type="entry name" value="PKD"/>
    <property type="match status" value="1"/>
</dbReference>
<dbReference type="InterPro" id="IPR000601">
    <property type="entry name" value="PKD_dom"/>
</dbReference>
<sequence>MKKIILSFLVLFIFLIPSLSKAQCGFDVVREKQLLDPTFVLQEQANELKIKNFIPPSNVTGKAGSVLTIPVVVHVLHKGEAVGSGTNISDAQIQSAIDRLNEVYRGLDPNSPLDFEIEFALAQRDPDCNATNGINRVLATGVAGYSANGVFMQSVGADENELKDLSKWPETDYCNIWIVSEIDNNGGGAGIQGYANFFNGNAYEGSVMMASVFGYDPGNTNGWGLNSNGDGGTVVHEFGHYFHLYHTFQGDDADSGPGYTAQCPGDAVVGTDSDGCSDTEIHKRLTSTCPTDNDCNGGSAYGINTRNNYMSYFSCTDRLTADQKTRVTAAMTGTSIVASKGALAPDPAYSAPVAVCATNSVSTGFSGITNVELNGTNFSSFSSSSDGGNIDNSASCSGYFEINADIANTINATVFPSNFQQLGVWIDWNDDGDFNDDAEQQHLSEDIAAGSIVPINITYPSTIPYDDYVRIRFITDTDNRHGSGTINSSCYASINHGQSEDYAIYVQPASGSAPVADFSASSTSVCLSNSITFTDSSTESPTSWLWNFGDGNSSTLQNPSHVYASAGTYTVTLTATNASGSDDEVKTNHITVNANPDLSSTSSSDETCTGNDGTATVTPSPVGSYTYSWNTAPAQTNATATGLSAATYNVTVTNTVTTCFASTDVVVNNGCLAGEPGPYFYNKYCNKTFQSNEYSVCTAISGATNYEFQLVDQNTGTPVASINRLGKNYFTLAMMSDWDYNTTYNVRVRAFVNSNWTDFGSTCSITTPSFPLPQIFGKYCSKIVTSSDYMVCTTVPNGTKYEFQLVDPVTSIPISSLERIGKNFFKLDQMSGWDYNTTYNIRVRAFVGSSWMQYGLDCSITTSPATIVSGDVVARLANINEVEEEIVPTSITIYPNPNQGEYLYVELSDLGKDAELIVVDVYGKQIHKEFLNTEESNYNTTVRFDQKLTSGFYLVTIISNGKSITKKLIVR</sequence>
<dbReference type="SMART" id="SM00089">
    <property type="entry name" value="PKD"/>
    <property type="match status" value="1"/>
</dbReference>
<dbReference type="InterPro" id="IPR013783">
    <property type="entry name" value="Ig-like_fold"/>
</dbReference>
<dbReference type="PANTHER" id="PTHR47466">
    <property type="match status" value="1"/>
</dbReference>
<dbReference type="GO" id="GO:0006508">
    <property type="term" value="P:proteolysis"/>
    <property type="evidence" value="ECO:0007669"/>
    <property type="project" value="UniProtKB-KW"/>
</dbReference>
<dbReference type="EMBL" id="VOOS01000003">
    <property type="protein sequence ID" value="TXB65346.1"/>
    <property type="molecule type" value="Genomic_DNA"/>
</dbReference>
<keyword evidence="13" id="KW-1185">Reference proteome</keyword>
<dbReference type="OrthoDB" id="975384at2"/>
<dbReference type="InterPro" id="IPR045474">
    <property type="entry name" value="GEVED"/>
</dbReference>
<keyword evidence="3" id="KW-0479">Metal-binding</keyword>
<keyword evidence="7" id="KW-0482">Metalloprotease</keyword>
<dbReference type="Pfam" id="PF20009">
    <property type="entry name" value="GEVED"/>
    <property type="match status" value="1"/>
</dbReference>
<dbReference type="InterPro" id="IPR022409">
    <property type="entry name" value="PKD/Chitinase_dom"/>
</dbReference>
<dbReference type="RefSeq" id="WP_147100296.1">
    <property type="nucleotide sequence ID" value="NZ_VOOS01000003.1"/>
</dbReference>
<dbReference type="InterPro" id="IPR035986">
    <property type="entry name" value="PKD_dom_sf"/>
</dbReference>
<feature type="chain" id="PRO_5023138089" evidence="10">
    <location>
        <begin position="23"/>
        <end position="971"/>
    </location>
</feature>
<evidence type="ECO:0000256" key="8">
    <source>
        <dbReference type="ARBA" id="ARBA00023157"/>
    </source>
</evidence>
<reference evidence="12 13" key="1">
    <citation type="submission" date="2019-08" db="EMBL/GenBank/DDBJ databases">
        <title>Genome of Vicingus serpentipes NCIMB 15042.</title>
        <authorList>
            <person name="Bowman J.P."/>
        </authorList>
    </citation>
    <scope>NUCLEOTIDE SEQUENCE [LARGE SCALE GENOMIC DNA]</scope>
    <source>
        <strain evidence="12 13">NCIMB 15042</strain>
    </source>
</reference>
<evidence type="ECO:0000256" key="7">
    <source>
        <dbReference type="ARBA" id="ARBA00023049"/>
    </source>
</evidence>
<organism evidence="12 13">
    <name type="scientific">Vicingus serpentipes</name>
    <dbReference type="NCBI Taxonomy" id="1926625"/>
    <lineage>
        <taxon>Bacteria</taxon>
        <taxon>Pseudomonadati</taxon>
        <taxon>Bacteroidota</taxon>
        <taxon>Flavobacteriia</taxon>
        <taxon>Flavobacteriales</taxon>
        <taxon>Vicingaceae</taxon>
        <taxon>Vicingus</taxon>
    </lineage>
</organism>
<dbReference type="Proteomes" id="UP000321721">
    <property type="component" value="Unassembled WGS sequence"/>
</dbReference>
<feature type="domain" description="PKD" evidence="11">
    <location>
        <begin position="514"/>
        <end position="581"/>
    </location>
</feature>
<evidence type="ECO:0000256" key="4">
    <source>
        <dbReference type="ARBA" id="ARBA00022729"/>
    </source>
</evidence>
<dbReference type="InterPro" id="IPR026444">
    <property type="entry name" value="Secre_tail"/>
</dbReference>
<dbReference type="GO" id="GO:0046872">
    <property type="term" value="F:metal ion binding"/>
    <property type="evidence" value="ECO:0007669"/>
    <property type="project" value="UniProtKB-KW"/>
</dbReference>